<organism evidence="1 2">
    <name type="scientific">Aspergillus leporis</name>
    <dbReference type="NCBI Taxonomy" id="41062"/>
    <lineage>
        <taxon>Eukaryota</taxon>
        <taxon>Fungi</taxon>
        <taxon>Dikarya</taxon>
        <taxon>Ascomycota</taxon>
        <taxon>Pezizomycotina</taxon>
        <taxon>Eurotiomycetes</taxon>
        <taxon>Eurotiomycetidae</taxon>
        <taxon>Eurotiales</taxon>
        <taxon>Aspergillaceae</taxon>
        <taxon>Aspergillus</taxon>
        <taxon>Aspergillus subgen. Circumdati</taxon>
    </lineage>
</organism>
<protein>
    <submittedName>
        <fullName evidence="1">Uncharacterized protein</fullName>
    </submittedName>
</protein>
<dbReference type="EMBL" id="ML732158">
    <property type="protein sequence ID" value="KAB8078466.1"/>
    <property type="molecule type" value="Genomic_DNA"/>
</dbReference>
<dbReference type="AlphaFoldDB" id="A0A5N5XCR9"/>
<keyword evidence="2" id="KW-1185">Reference proteome</keyword>
<dbReference type="Proteomes" id="UP000326565">
    <property type="component" value="Unassembled WGS sequence"/>
</dbReference>
<proteinExistence type="predicted"/>
<gene>
    <name evidence="1" type="ORF">BDV29DRAFT_152791</name>
</gene>
<sequence length="200" mass="22019">MALASSSTVECYCWSGCPSDRVRVALDGKGGGGCKGDGRRAMCCKPKYVTISKRSYTNSESRLESSDLEGPNYAYSDVEDLLYDLVATYAATAVAREIWRTAVVSVYPNLAVKTIHAYMNTARNWVRQGSWPLVELIICNMEYYNNLLGADEVLTCECETADCCDGAEDDDVCSDEEVLVTRSLNKRAGAREFTPATPQR</sequence>
<reference evidence="1 2" key="1">
    <citation type="submission" date="2019-04" db="EMBL/GenBank/DDBJ databases">
        <title>Friends and foes A comparative genomics study of 23 Aspergillus species from section Flavi.</title>
        <authorList>
            <consortium name="DOE Joint Genome Institute"/>
            <person name="Kjaerbolling I."/>
            <person name="Vesth T."/>
            <person name="Frisvad J.C."/>
            <person name="Nybo J.L."/>
            <person name="Theobald S."/>
            <person name="Kildgaard S."/>
            <person name="Isbrandt T."/>
            <person name="Kuo A."/>
            <person name="Sato A."/>
            <person name="Lyhne E.K."/>
            <person name="Kogle M.E."/>
            <person name="Wiebenga A."/>
            <person name="Kun R.S."/>
            <person name="Lubbers R.J."/>
            <person name="Makela M.R."/>
            <person name="Barry K."/>
            <person name="Chovatia M."/>
            <person name="Clum A."/>
            <person name="Daum C."/>
            <person name="Haridas S."/>
            <person name="He G."/>
            <person name="LaButti K."/>
            <person name="Lipzen A."/>
            <person name="Mondo S."/>
            <person name="Riley R."/>
            <person name="Salamov A."/>
            <person name="Simmons B.A."/>
            <person name="Magnuson J.K."/>
            <person name="Henrissat B."/>
            <person name="Mortensen U.H."/>
            <person name="Larsen T.O."/>
            <person name="Devries R.P."/>
            <person name="Grigoriev I.V."/>
            <person name="Machida M."/>
            <person name="Baker S.E."/>
            <person name="Andersen M.R."/>
        </authorList>
    </citation>
    <scope>NUCLEOTIDE SEQUENCE [LARGE SCALE GENOMIC DNA]</scope>
    <source>
        <strain evidence="1 2">CBS 151.66</strain>
    </source>
</reference>
<evidence type="ECO:0000313" key="1">
    <source>
        <dbReference type="EMBL" id="KAB8078466.1"/>
    </source>
</evidence>
<evidence type="ECO:0000313" key="2">
    <source>
        <dbReference type="Proteomes" id="UP000326565"/>
    </source>
</evidence>
<name>A0A5N5XCR9_9EURO</name>
<accession>A0A5N5XCR9</accession>
<dbReference type="OrthoDB" id="4424523at2759"/>